<organism evidence="2 3">
    <name type="scientific">Halteria grandinella</name>
    <dbReference type="NCBI Taxonomy" id="5974"/>
    <lineage>
        <taxon>Eukaryota</taxon>
        <taxon>Sar</taxon>
        <taxon>Alveolata</taxon>
        <taxon>Ciliophora</taxon>
        <taxon>Intramacronucleata</taxon>
        <taxon>Spirotrichea</taxon>
        <taxon>Stichotrichia</taxon>
        <taxon>Sporadotrichida</taxon>
        <taxon>Halteriidae</taxon>
        <taxon>Halteria</taxon>
    </lineage>
</organism>
<feature type="compositionally biased region" description="Polar residues" evidence="1">
    <location>
        <begin position="124"/>
        <end position="141"/>
    </location>
</feature>
<keyword evidence="3" id="KW-1185">Reference proteome</keyword>
<evidence type="ECO:0000256" key="1">
    <source>
        <dbReference type="SAM" id="MobiDB-lite"/>
    </source>
</evidence>
<reference evidence="2" key="1">
    <citation type="submission" date="2019-06" db="EMBL/GenBank/DDBJ databases">
        <authorList>
            <person name="Zheng W."/>
        </authorList>
    </citation>
    <scope>NUCLEOTIDE SEQUENCE</scope>
    <source>
        <strain evidence="2">QDHG01</strain>
    </source>
</reference>
<protein>
    <submittedName>
        <fullName evidence="2">Uncharacterized protein</fullName>
    </submittedName>
</protein>
<gene>
    <name evidence="2" type="ORF">FGO68_gene10193</name>
</gene>
<sequence>MSSQPIVRKVIKVAGKQQGATAALELTNLSPPKSKYQPNSLEQSPLQNAKIKGQVLDASFLNRVDNNKRSKSVQKKKKGFQWLLPFGEMTATHIIQILSATNMRLNPDQHLKKWSLNGQGIGPKQQSTGQSQPFSSVTSPKTKGLTVNLMQAKRVRVMPEQLSYLDRLNNESVLSGEKSKLKRETQMRQSSTSQAQRVTTSNSFMMPDQLFPLESAMNSNNISRASIAKPNHFALQKESTASCGSTTQNNETSAQQEIAIAKQTQLLIQAKQLRQSVYANSRSVSNLSQRGGAKQQTSIKGRIMVCDEGENTGRTDLQTSLNFSKLAYSSHVQQYNMPAYAKKMMSASQIPGSNDKVNLQSAKGMPLQVVAPMNSMQIIQGSTQNINTDIQPYIDDSERENGADLLQPKFGKRKRIQSASLAKRRHRQRGVRCFDVEDDTAYLTQGIFKDENEAAPIPAQQIPVRKSITSSEEEKFRVAIKNGQKNGLRHRRIKSIKSINNLSMRDQLGAASLQIAAKNDSVQIFQDNNKICLASQLKKRPKSAIKAVKNDKKKSKK</sequence>
<dbReference type="Proteomes" id="UP000785679">
    <property type="component" value="Unassembled WGS sequence"/>
</dbReference>
<evidence type="ECO:0000313" key="3">
    <source>
        <dbReference type="Proteomes" id="UP000785679"/>
    </source>
</evidence>
<name>A0A8J8NVN2_HALGN</name>
<dbReference type="EMBL" id="RRYP01006681">
    <property type="protein sequence ID" value="TNV81024.1"/>
    <property type="molecule type" value="Genomic_DNA"/>
</dbReference>
<evidence type="ECO:0000313" key="2">
    <source>
        <dbReference type="EMBL" id="TNV81024.1"/>
    </source>
</evidence>
<dbReference type="AlphaFoldDB" id="A0A8J8NVN2"/>
<proteinExistence type="predicted"/>
<comment type="caution">
    <text evidence="2">The sequence shown here is derived from an EMBL/GenBank/DDBJ whole genome shotgun (WGS) entry which is preliminary data.</text>
</comment>
<feature type="region of interest" description="Disordered" evidence="1">
    <location>
        <begin position="115"/>
        <end position="141"/>
    </location>
</feature>
<accession>A0A8J8NVN2</accession>